<gene>
    <name evidence="2" type="ORF">ACFSOX_16030</name>
</gene>
<feature type="transmembrane region" description="Helical" evidence="1">
    <location>
        <begin position="358"/>
        <end position="379"/>
    </location>
</feature>
<dbReference type="Proteomes" id="UP001597314">
    <property type="component" value="Unassembled WGS sequence"/>
</dbReference>
<feature type="transmembrane region" description="Helical" evidence="1">
    <location>
        <begin position="385"/>
        <end position="407"/>
    </location>
</feature>
<name>A0ABW5AN61_9BRAD</name>
<comment type="caution">
    <text evidence="2">The sequence shown here is derived from an EMBL/GenBank/DDBJ whole genome shotgun (WGS) entry which is preliminary data.</text>
</comment>
<feature type="transmembrane region" description="Helical" evidence="1">
    <location>
        <begin position="328"/>
        <end position="346"/>
    </location>
</feature>
<evidence type="ECO:0000256" key="1">
    <source>
        <dbReference type="SAM" id="Phobius"/>
    </source>
</evidence>
<evidence type="ECO:0000313" key="3">
    <source>
        <dbReference type="Proteomes" id="UP001597314"/>
    </source>
</evidence>
<keyword evidence="1" id="KW-1133">Transmembrane helix</keyword>
<reference evidence="3" key="1">
    <citation type="journal article" date="2019" name="Int. J. Syst. Evol. Microbiol.">
        <title>The Global Catalogue of Microorganisms (GCM) 10K type strain sequencing project: providing services to taxonomists for standard genome sequencing and annotation.</title>
        <authorList>
            <consortium name="The Broad Institute Genomics Platform"/>
            <consortium name="The Broad Institute Genome Sequencing Center for Infectious Disease"/>
            <person name="Wu L."/>
            <person name="Ma J."/>
        </authorList>
    </citation>
    <scope>NUCLEOTIDE SEQUENCE [LARGE SCALE GENOMIC DNA]</scope>
    <source>
        <strain evidence="3">CGMCC 1.6774</strain>
    </source>
</reference>
<keyword evidence="1" id="KW-0472">Membrane</keyword>
<sequence length="434" mass="43952">MTRAANVALLLTGFVAGQGSIFAAQTWLAAVGDLDLLAGFGTHYSFAILAIILVDGGAATILARHVAASVAGRQTDDQVWRLFFETTAFRLVMAAIVITCALVYVAAFAPSTFSRDFVLLALPGLAIWTANPIGLLDGRGASGLSGVTGAAAYTACGLGLVVAHAAPPALAGGIVGTAFSLGYVVTVTVQWLVLARHGVVPRWHGLSRAGLGRAFRDGIAMQLQFLPSQAPARVQLLLSAAYLGADTTALFVYVKQIVTGLALIVSFVLRAEFPGLVRTMLRPQAAPVRAAVTAQILTLSSAVGLTLLAAAAAVVLDVVPQLGRLGTVAWVLLAFAPTLLTAYLPILLSQGLAARGSFVGIAVAATVGAAANVATSWLLVGAWGILAFLAGEILSHAVALAIVVGLLKGSATSATSATAGCAANSVDAAGPARA</sequence>
<proteinExistence type="predicted"/>
<keyword evidence="3" id="KW-1185">Reference proteome</keyword>
<feature type="transmembrane region" description="Helical" evidence="1">
    <location>
        <begin position="88"/>
        <end position="111"/>
    </location>
</feature>
<feature type="transmembrane region" description="Helical" evidence="1">
    <location>
        <begin position="143"/>
        <end position="163"/>
    </location>
</feature>
<feature type="transmembrane region" description="Helical" evidence="1">
    <location>
        <begin position="250"/>
        <end position="269"/>
    </location>
</feature>
<dbReference type="EMBL" id="JBHUIW010000019">
    <property type="protein sequence ID" value="MFD2183665.1"/>
    <property type="molecule type" value="Genomic_DNA"/>
</dbReference>
<accession>A0ABW5AN61</accession>
<feature type="transmembrane region" description="Helical" evidence="1">
    <location>
        <begin position="169"/>
        <end position="194"/>
    </location>
</feature>
<evidence type="ECO:0008006" key="4">
    <source>
        <dbReference type="Google" id="ProtNLM"/>
    </source>
</evidence>
<dbReference type="RefSeq" id="WP_378478817.1">
    <property type="nucleotide sequence ID" value="NZ_JBHUIW010000019.1"/>
</dbReference>
<protein>
    <recommendedName>
        <fullName evidence="4">Membrane protein involved in the export of O-antigen and teichoic acid</fullName>
    </recommendedName>
</protein>
<evidence type="ECO:0000313" key="2">
    <source>
        <dbReference type="EMBL" id="MFD2183665.1"/>
    </source>
</evidence>
<organism evidence="2 3">
    <name type="scientific">Rhodoplanes azumiensis</name>
    <dbReference type="NCBI Taxonomy" id="1897628"/>
    <lineage>
        <taxon>Bacteria</taxon>
        <taxon>Pseudomonadati</taxon>
        <taxon>Pseudomonadota</taxon>
        <taxon>Alphaproteobacteria</taxon>
        <taxon>Hyphomicrobiales</taxon>
        <taxon>Nitrobacteraceae</taxon>
        <taxon>Rhodoplanes</taxon>
    </lineage>
</organism>
<keyword evidence="1" id="KW-0812">Transmembrane</keyword>
<feature type="transmembrane region" description="Helical" evidence="1">
    <location>
        <begin position="290"/>
        <end position="316"/>
    </location>
</feature>
<feature type="transmembrane region" description="Helical" evidence="1">
    <location>
        <begin position="47"/>
        <end position="67"/>
    </location>
</feature>